<evidence type="ECO:0000313" key="2">
    <source>
        <dbReference type="EMBL" id="SEN45452.1"/>
    </source>
</evidence>
<evidence type="ECO:0000313" key="3">
    <source>
        <dbReference type="Proteomes" id="UP000198809"/>
    </source>
</evidence>
<dbReference type="EMBL" id="CP076607">
    <property type="protein sequence ID" value="QWU14285.1"/>
    <property type="molecule type" value="Genomic_DNA"/>
</dbReference>
<dbReference type="EMBL" id="FODH01000001">
    <property type="protein sequence ID" value="SEN45452.1"/>
    <property type="molecule type" value="Genomic_DNA"/>
</dbReference>
<sequence>MSLKQYINEVYDREDISRKEKDNLALDRVYQEKPDVFIIYGDDAAVFQWSVQVEGTEFWVNSFSTREEAIEFCEEERFNVTGIHGDGKQ</sequence>
<dbReference type="AlphaFoldDB" id="A0A1H8GN52"/>
<reference evidence="2 3" key="1">
    <citation type="submission" date="2016-10" db="EMBL/GenBank/DDBJ databases">
        <authorList>
            <person name="de Groot N.N."/>
        </authorList>
    </citation>
    <scope>NUCLEOTIDE SEQUENCE [LARGE SCALE GENOMIC DNA]</scope>
    <source>
        <strain evidence="2 3">CGMCC 1.10238</strain>
    </source>
</reference>
<organism evidence="2 3">
    <name type="scientific">Paenibacillus sophorae</name>
    <dbReference type="NCBI Taxonomy" id="1333845"/>
    <lineage>
        <taxon>Bacteria</taxon>
        <taxon>Bacillati</taxon>
        <taxon>Bacillota</taxon>
        <taxon>Bacilli</taxon>
        <taxon>Bacillales</taxon>
        <taxon>Paenibacillaceae</taxon>
        <taxon>Paenibacillus</taxon>
    </lineage>
</organism>
<keyword evidence="4" id="KW-1185">Reference proteome</keyword>
<protein>
    <submittedName>
        <fullName evidence="2">Uncharacterized protein</fullName>
    </submittedName>
</protein>
<gene>
    <name evidence="1" type="ORF">KP014_20475</name>
    <name evidence="2" type="ORF">SAMN04487895_101583</name>
</gene>
<evidence type="ECO:0000313" key="4">
    <source>
        <dbReference type="Proteomes" id="UP000683429"/>
    </source>
</evidence>
<proteinExistence type="predicted"/>
<name>A0A1H8GN52_9BACL</name>
<dbReference type="Proteomes" id="UP000198809">
    <property type="component" value="Unassembled WGS sequence"/>
</dbReference>
<dbReference type="RefSeq" id="WP_036588166.1">
    <property type="nucleotide sequence ID" value="NZ_CP076607.1"/>
</dbReference>
<evidence type="ECO:0000313" key="1">
    <source>
        <dbReference type="EMBL" id="QWU14285.1"/>
    </source>
</evidence>
<accession>A0A1H8GN52</accession>
<dbReference type="STRING" id="1333845.SAMN04487895_101583"/>
<reference evidence="1 4" key="2">
    <citation type="submission" date="2021-06" db="EMBL/GenBank/DDBJ databases">
        <title>Whole genome sequence of Paenibacillus sophorae DSM23020 for comparative genomics.</title>
        <authorList>
            <person name="Kim M.-J."/>
            <person name="Lee G."/>
            <person name="Shin J.-H."/>
        </authorList>
    </citation>
    <scope>NUCLEOTIDE SEQUENCE [LARGE SCALE GENOMIC DNA]</scope>
    <source>
        <strain evidence="1 4">DSM 23020</strain>
    </source>
</reference>
<dbReference type="Proteomes" id="UP000683429">
    <property type="component" value="Chromosome"/>
</dbReference>